<dbReference type="Proteomes" id="UP000076858">
    <property type="component" value="Unassembled WGS sequence"/>
</dbReference>
<evidence type="ECO:0000256" key="7">
    <source>
        <dbReference type="RuleBase" id="RU003818"/>
    </source>
</evidence>
<evidence type="ECO:0000313" key="10">
    <source>
        <dbReference type="EMBL" id="KZS17872.1"/>
    </source>
</evidence>
<keyword evidence="4 8" id="KW-0732">Signal</keyword>
<dbReference type="EMBL" id="LRGB01000568">
    <property type="protein sequence ID" value="KZS17872.1"/>
    <property type="molecule type" value="Genomic_DNA"/>
</dbReference>
<evidence type="ECO:0000256" key="6">
    <source>
        <dbReference type="ARBA" id="ARBA00023246"/>
    </source>
</evidence>
<dbReference type="FunFam" id="2.10.90.10:FF:000106">
    <property type="entry name" value="VEGF183 protein, putative"/>
    <property type="match status" value="1"/>
</dbReference>
<keyword evidence="3" id="KW-0964">Secreted</keyword>
<keyword evidence="6" id="KW-0497">Mitogen</keyword>
<comment type="similarity">
    <text evidence="2 7">Belongs to the PDGF/VEGF growth factor family.</text>
</comment>
<dbReference type="AlphaFoldDB" id="A0A162ND23"/>
<dbReference type="Pfam" id="PF03128">
    <property type="entry name" value="CXCXC"/>
    <property type="match status" value="2"/>
</dbReference>
<feature type="chain" id="PRO_5007837721" evidence="8">
    <location>
        <begin position="22"/>
        <end position="370"/>
    </location>
</feature>
<feature type="signal peptide" evidence="8">
    <location>
        <begin position="1"/>
        <end position="21"/>
    </location>
</feature>
<organism evidence="10 11">
    <name type="scientific">Daphnia magna</name>
    <dbReference type="NCBI Taxonomy" id="35525"/>
    <lineage>
        <taxon>Eukaryota</taxon>
        <taxon>Metazoa</taxon>
        <taxon>Ecdysozoa</taxon>
        <taxon>Arthropoda</taxon>
        <taxon>Crustacea</taxon>
        <taxon>Branchiopoda</taxon>
        <taxon>Diplostraca</taxon>
        <taxon>Cladocera</taxon>
        <taxon>Anomopoda</taxon>
        <taxon>Daphniidae</taxon>
        <taxon>Daphnia</taxon>
    </lineage>
</organism>
<dbReference type="GO" id="GO:0008083">
    <property type="term" value="F:growth factor activity"/>
    <property type="evidence" value="ECO:0007669"/>
    <property type="project" value="UniProtKB-KW"/>
</dbReference>
<dbReference type="PANTHER" id="PTHR11633:SF1">
    <property type="entry name" value="LD28763P"/>
    <property type="match status" value="1"/>
</dbReference>
<sequence>MEYLNVIAFLLLMMNLTYTNSSRIGRHTNGDVSRTSDGEKPIDPEHEFQIRLSSVSSLEALLLETIRVGGSEICSSPFARSVMLGTWRHNTPDRDELRDNLELRKTCYNALLKDSPMNAASTPVAASYPLMNDSPPDQGFNNTSAHQDLTFTLLRPAASVAVPLRMSRVGIQPPAPAPKREAAADPEVLQKANEIIKDRSADCKPRKIPVEIPKEPNITWLPACALVERCGGCCKHESLQCVPVPEDITMMKKKVVAVNNKGVYLNVKHVNIEKHNKCRCQCKVKASDCNPQQIYDKNNCRCVCKQNGSKSGRSMQQTCKAPLYWDERSCKCRCPPQIDVECSTGSFFSSEQCRCVTASEIFEEEITKRM</sequence>
<dbReference type="Pfam" id="PF00341">
    <property type="entry name" value="PDGF"/>
    <property type="match status" value="1"/>
</dbReference>
<evidence type="ECO:0000256" key="8">
    <source>
        <dbReference type="SAM" id="SignalP"/>
    </source>
</evidence>
<dbReference type="SUPFAM" id="SSF57501">
    <property type="entry name" value="Cystine-knot cytokines"/>
    <property type="match status" value="1"/>
</dbReference>
<dbReference type="Gene3D" id="2.10.90.10">
    <property type="entry name" value="Cystine-knot cytokines"/>
    <property type="match status" value="1"/>
</dbReference>
<dbReference type="GO" id="GO:0005615">
    <property type="term" value="C:extracellular space"/>
    <property type="evidence" value="ECO:0007669"/>
    <property type="project" value="TreeGrafter"/>
</dbReference>
<keyword evidence="11" id="KW-1185">Reference proteome</keyword>
<dbReference type="GO" id="GO:0016020">
    <property type="term" value="C:membrane"/>
    <property type="evidence" value="ECO:0007669"/>
    <property type="project" value="InterPro"/>
</dbReference>
<accession>A0A162ND23</accession>
<dbReference type="SMART" id="SM00141">
    <property type="entry name" value="PDGF"/>
    <property type="match status" value="1"/>
</dbReference>
<feature type="domain" description="Platelet-derived growth factor (PDGF) family profile" evidence="9">
    <location>
        <begin position="187"/>
        <end position="285"/>
    </location>
</feature>
<dbReference type="InterPro" id="IPR029034">
    <property type="entry name" value="Cystine-knot_cytokine"/>
</dbReference>
<protein>
    <submittedName>
        <fullName evidence="10">Platelet-derived growth factor C-like protein</fullName>
    </submittedName>
</protein>
<comment type="caution">
    <text evidence="10">The sequence shown here is derived from an EMBL/GenBank/DDBJ whole genome shotgun (WGS) entry which is preliminary data.</text>
</comment>
<dbReference type="GO" id="GO:0008284">
    <property type="term" value="P:positive regulation of cell population proliferation"/>
    <property type="evidence" value="ECO:0007669"/>
    <property type="project" value="TreeGrafter"/>
</dbReference>
<dbReference type="GO" id="GO:0051781">
    <property type="term" value="P:positive regulation of cell division"/>
    <property type="evidence" value="ECO:0007669"/>
    <property type="project" value="UniProtKB-KW"/>
</dbReference>
<name>A0A162ND23_9CRUS</name>
<evidence type="ECO:0000256" key="3">
    <source>
        <dbReference type="ARBA" id="ARBA00022525"/>
    </source>
</evidence>
<dbReference type="PROSITE" id="PS50278">
    <property type="entry name" value="PDGF_2"/>
    <property type="match status" value="1"/>
</dbReference>
<dbReference type="InterPro" id="IPR000072">
    <property type="entry name" value="PDGF/VEGF_dom"/>
</dbReference>
<keyword evidence="5 7" id="KW-0339">Growth factor</keyword>
<dbReference type="OrthoDB" id="6346729at2759"/>
<dbReference type="InterPro" id="IPR004153">
    <property type="entry name" value="CXCXC_repeat"/>
</dbReference>
<evidence type="ECO:0000256" key="4">
    <source>
        <dbReference type="ARBA" id="ARBA00022729"/>
    </source>
</evidence>
<comment type="subcellular location">
    <subcellularLocation>
        <location evidence="1">Secreted</location>
    </subcellularLocation>
</comment>
<dbReference type="PANTHER" id="PTHR11633">
    <property type="entry name" value="PLATELET-DERIVED GROWTH FACTOR"/>
    <property type="match status" value="1"/>
</dbReference>
<evidence type="ECO:0000256" key="2">
    <source>
        <dbReference type="ARBA" id="ARBA00006686"/>
    </source>
</evidence>
<dbReference type="STRING" id="35525.A0A162ND23"/>
<evidence type="ECO:0000259" key="9">
    <source>
        <dbReference type="PROSITE" id="PS50278"/>
    </source>
</evidence>
<evidence type="ECO:0000256" key="5">
    <source>
        <dbReference type="ARBA" id="ARBA00023030"/>
    </source>
</evidence>
<gene>
    <name evidence="10" type="ORF">APZ42_015850</name>
</gene>
<dbReference type="GO" id="GO:0070851">
    <property type="term" value="F:growth factor receptor binding"/>
    <property type="evidence" value="ECO:0007669"/>
    <property type="project" value="TreeGrafter"/>
</dbReference>
<evidence type="ECO:0000313" key="11">
    <source>
        <dbReference type="Proteomes" id="UP000076858"/>
    </source>
</evidence>
<evidence type="ECO:0000256" key="1">
    <source>
        <dbReference type="ARBA" id="ARBA00004613"/>
    </source>
</evidence>
<reference evidence="10 11" key="1">
    <citation type="submission" date="2016-03" db="EMBL/GenBank/DDBJ databases">
        <title>EvidentialGene: Evidence-directed Construction of Genes on Genomes.</title>
        <authorList>
            <person name="Gilbert D.G."/>
            <person name="Choi J.-H."/>
            <person name="Mockaitis K."/>
            <person name="Colbourne J."/>
            <person name="Pfrender M."/>
        </authorList>
    </citation>
    <scope>NUCLEOTIDE SEQUENCE [LARGE SCALE GENOMIC DNA]</scope>
    <source>
        <strain evidence="10 11">Xinb3</strain>
        <tissue evidence="10">Complete organism</tissue>
    </source>
</reference>
<proteinExistence type="inferred from homology"/>